<keyword evidence="1" id="KW-0802">TPR repeat</keyword>
<name>A0A7W6PCQ1_9HYPH</name>
<dbReference type="Gene3D" id="3.40.50.150">
    <property type="entry name" value="Vaccinia Virus protein VP39"/>
    <property type="match status" value="1"/>
</dbReference>
<dbReference type="Pfam" id="PF13489">
    <property type="entry name" value="Methyltransf_23"/>
    <property type="match status" value="1"/>
</dbReference>
<dbReference type="InterPro" id="IPR052943">
    <property type="entry name" value="TMTC_O-mannosyl-trnsfr"/>
</dbReference>
<gene>
    <name evidence="2" type="ORF">GGR30_003590</name>
</gene>
<dbReference type="Proteomes" id="UP000530571">
    <property type="component" value="Unassembled WGS sequence"/>
</dbReference>
<dbReference type="AlphaFoldDB" id="A0A7W6PCQ1"/>
<sequence>MARTTLLTHAAAIFDLSLALEAYGAGCLGEAESICRNICAQNPPPVDAMHLLGLIEMTQGRLEAAIEQLTAVTECQPDDATARNNLGIALRKHGRLPEAIAAFENAVACRPTYPDALYNLAVVLTDTGNRGSAIEPLRRCLSHAPGHAGARFLLGDLLVDAGDHEEAAAHLERYLRENPSDVDGARMRLAQMNRGPVPSRASAAQLDQLYSSRARDWDRADGYLAHRHVGDALARLLPRHGNRILDIGCGTGLVGGLLRDRAAHLAGIDLSEAMLSVARQKSLYDTLLRDDLASFLSATALRFDAVAAAAVLIHFGDLAAIFSSVANILDPEGLFAFTVYPNDKLDPLGFGPCINPELASAGSFSHGSAYIEATAERSGFELIEQGEVVHEYSEGQIQLGLLVVLQRP</sequence>
<protein>
    <submittedName>
        <fullName evidence="2">Putative TPR repeat methyltransferase</fullName>
    </submittedName>
</protein>
<comment type="caution">
    <text evidence="2">The sequence shown here is derived from an EMBL/GenBank/DDBJ whole genome shotgun (WGS) entry which is preliminary data.</text>
</comment>
<dbReference type="Gene3D" id="1.25.40.10">
    <property type="entry name" value="Tetratricopeptide repeat domain"/>
    <property type="match status" value="2"/>
</dbReference>
<dbReference type="SMART" id="SM00028">
    <property type="entry name" value="TPR"/>
    <property type="match status" value="4"/>
</dbReference>
<dbReference type="SUPFAM" id="SSF48452">
    <property type="entry name" value="TPR-like"/>
    <property type="match status" value="1"/>
</dbReference>
<proteinExistence type="predicted"/>
<keyword evidence="3" id="KW-1185">Reference proteome</keyword>
<dbReference type="Pfam" id="PF14559">
    <property type="entry name" value="TPR_19"/>
    <property type="match status" value="1"/>
</dbReference>
<dbReference type="SUPFAM" id="SSF53335">
    <property type="entry name" value="S-adenosyl-L-methionine-dependent methyltransferases"/>
    <property type="match status" value="1"/>
</dbReference>
<dbReference type="InterPro" id="IPR019734">
    <property type="entry name" value="TPR_rpt"/>
</dbReference>
<dbReference type="Pfam" id="PF13432">
    <property type="entry name" value="TPR_16"/>
    <property type="match status" value="1"/>
</dbReference>
<keyword evidence="2" id="KW-0808">Transferase</keyword>
<dbReference type="PANTHER" id="PTHR44809:SF1">
    <property type="entry name" value="PROTEIN O-MANNOSYL-TRANSFERASE TMTC1"/>
    <property type="match status" value="1"/>
</dbReference>
<dbReference type="PANTHER" id="PTHR44809">
    <property type="match status" value="1"/>
</dbReference>
<dbReference type="EMBL" id="JACIDZ010000013">
    <property type="protein sequence ID" value="MBB4123642.1"/>
    <property type="molecule type" value="Genomic_DNA"/>
</dbReference>
<evidence type="ECO:0000313" key="3">
    <source>
        <dbReference type="Proteomes" id="UP000530571"/>
    </source>
</evidence>
<accession>A0A7W6PCQ1</accession>
<feature type="repeat" description="TPR" evidence="1">
    <location>
        <begin position="148"/>
        <end position="181"/>
    </location>
</feature>
<dbReference type="GO" id="GO:0032259">
    <property type="term" value="P:methylation"/>
    <property type="evidence" value="ECO:0007669"/>
    <property type="project" value="UniProtKB-KW"/>
</dbReference>
<evidence type="ECO:0000313" key="2">
    <source>
        <dbReference type="EMBL" id="MBB4123642.1"/>
    </source>
</evidence>
<keyword evidence="2" id="KW-0489">Methyltransferase</keyword>
<reference evidence="2 3" key="1">
    <citation type="submission" date="2020-08" db="EMBL/GenBank/DDBJ databases">
        <title>Genomic Encyclopedia of Type Strains, Phase IV (KMG-IV): sequencing the most valuable type-strain genomes for metagenomic binning, comparative biology and taxonomic classification.</title>
        <authorList>
            <person name="Goeker M."/>
        </authorList>
    </citation>
    <scope>NUCLEOTIDE SEQUENCE [LARGE SCALE GENOMIC DNA]</scope>
    <source>
        <strain evidence="2 3">DSM 28101</strain>
    </source>
</reference>
<dbReference type="CDD" id="cd02440">
    <property type="entry name" value="AdoMet_MTases"/>
    <property type="match status" value="1"/>
</dbReference>
<feature type="repeat" description="TPR" evidence="1">
    <location>
        <begin position="80"/>
        <end position="113"/>
    </location>
</feature>
<feature type="repeat" description="TPR" evidence="1">
    <location>
        <begin position="46"/>
        <end position="79"/>
    </location>
</feature>
<dbReference type="PROSITE" id="PS50005">
    <property type="entry name" value="TPR"/>
    <property type="match status" value="3"/>
</dbReference>
<evidence type="ECO:0000256" key="1">
    <source>
        <dbReference type="PROSITE-ProRule" id="PRU00339"/>
    </source>
</evidence>
<dbReference type="InterPro" id="IPR011990">
    <property type="entry name" value="TPR-like_helical_dom_sf"/>
</dbReference>
<organism evidence="2 3">
    <name type="scientific">Martelella radicis</name>
    <dbReference type="NCBI Taxonomy" id="1397476"/>
    <lineage>
        <taxon>Bacteria</taxon>
        <taxon>Pseudomonadati</taxon>
        <taxon>Pseudomonadota</taxon>
        <taxon>Alphaproteobacteria</taxon>
        <taxon>Hyphomicrobiales</taxon>
        <taxon>Aurantimonadaceae</taxon>
        <taxon>Martelella</taxon>
    </lineage>
</organism>
<dbReference type="RefSeq" id="WP_183488932.1">
    <property type="nucleotide sequence ID" value="NZ_JACIDZ010000013.1"/>
</dbReference>
<dbReference type="InterPro" id="IPR029063">
    <property type="entry name" value="SAM-dependent_MTases_sf"/>
</dbReference>
<dbReference type="GO" id="GO:0008168">
    <property type="term" value="F:methyltransferase activity"/>
    <property type="evidence" value="ECO:0007669"/>
    <property type="project" value="UniProtKB-KW"/>
</dbReference>